<dbReference type="Gene3D" id="1.10.260.40">
    <property type="entry name" value="lambda repressor-like DNA-binding domains"/>
    <property type="match status" value="1"/>
</dbReference>
<dbReference type="SMART" id="SM00530">
    <property type="entry name" value="HTH_XRE"/>
    <property type="match status" value="1"/>
</dbReference>
<dbReference type="Pfam" id="PF13560">
    <property type="entry name" value="HTH_31"/>
    <property type="match status" value="1"/>
</dbReference>
<dbReference type="CDD" id="cd00093">
    <property type="entry name" value="HTH_XRE"/>
    <property type="match status" value="1"/>
</dbReference>
<dbReference type="InterPro" id="IPR001387">
    <property type="entry name" value="Cro/C1-type_HTH"/>
</dbReference>
<dbReference type="EMBL" id="DXIQ01000106">
    <property type="protein sequence ID" value="HIV40287.1"/>
    <property type="molecule type" value="Genomic_DNA"/>
</dbReference>
<evidence type="ECO:0000313" key="3">
    <source>
        <dbReference type="Proteomes" id="UP000886814"/>
    </source>
</evidence>
<accession>A0A9D1PHD5</accession>
<dbReference type="AlphaFoldDB" id="A0A9D1PHD5"/>
<sequence>MVQKIIKGNETLAKQIKSRRNELGLTIEEAAFRAGVGTKTWYRYEAGESIRKDKCKGICKALKWHSLPDQDGENTENISVQEFKNHEAWSTFLENSFGAEAAISFAAGSDILYDHIKEDMDELSSLPAGTHIGQLNISWLSSSLPEQFLMYYDYDFLYRMKCSLCEMRMRAKNNLPMTAHSVMEELLIYLCSEEAFALIELNDGFYGIEDGNAADEWIFDLFGDMDIISSLYSNEYLDPDHPYHFSHWSEQQFYTD</sequence>
<proteinExistence type="predicted"/>
<protein>
    <submittedName>
        <fullName evidence="2">Helix-turn-helix domain-containing protein</fullName>
    </submittedName>
</protein>
<dbReference type="SUPFAM" id="SSF47413">
    <property type="entry name" value="lambda repressor-like DNA-binding domains"/>
    <property type="match status" value="1"/>
</dbReference>
<dbReference type="GO" id="GO:0003677">
    <property type="term" value="F:DNA binding"/>
    <property type="evidence" value="ECO:0007669"/>
    <property type="project" value="InterPro"/>
</dbReference>
<organism evidence="2 3">
    <name type="scientific">Candidatus Blautia stercorigallinarum</name>
    <dbReference type="NCBI Taxonomy" id="2838501"/>
    <lineage>
        <taxon>Bacteria</taxon>
        <taxon>Bacillati</taxon>
        <taxon>Bacillota</taxon>
        <taxon>Clostridia</taxon>
        <taxon>Lachnospirales</taxon>
        <taxon>Lachnospiraceae</taxon>
        <taxon>Blautia</taxon>
    </lineage>
</organism>
<dbReference type="InterPro" id="IPR010982">
    <property type="entry name" value="Lambda_DNA-bd_dom_sf"/>
</dbReference>
<name>A0A9D1PHD5_9FIRM</name>
<reference evidence="2" key="2">
    <citation type="submission" date="2021-04" db="EMBL/GenBank/DDBJ databases">
        <authorList>
            <person name="Gilroy R."/>
        </authorList>
    </citation>
    <scope>NUCLEOTIDE SEQUENCE</scope>
    <source>
        <strain evidence="2">CHK195-9823</strain>
    </source>
</reference>
<comment type="caution">
    <text evidence="2">The sequence shown here is derived from an EMBL/GenBank/DDBJ whole genome shotgun (WGS) entry which is preliminary data.</text>
</comment>
<gene>
    <name evidence="2" type="ORF">H9747_15050</name>
</gene>
<dbReference type="Proteomes" id="UP000886814">
    <property type="component" value="Unassembled WGS sequence"/>
</dbReference>
<evidence type="ECO:0000313" key="2">
    <source>
        <dbReference type="EMBL" id="HIV40287.1"/>
    </source>
</evidence>
<evidence type="ECO:0000259" key="1">
    <source>
        <dbReference type="PROSITE" id="PS50943"/>
    </source>
</evidence>
<feature type="domain" description="HTH cro/C1-type" evidence="1">
    <location>
        <begin position="16"/>
        <end position="70"/>
    </location>
</feature>
<reference evidence="2" key="1">
    <citation type="journal article" date="2021" name="PeerJ">
        <title>Extensive microbial diversity within the chicken gut microbiome revealed by metagenomics and culture.</title>
        <authorList>
            <person name="Gilroy R."/>
            <person name="Ravi A."/>
            <person name="Getino M."/>
            <person name="Pursley I."/>
            <person name="Horton D.L."/>
            <person name="Alikhan N.F."/>
            <person name="Baker D."/>
            <person name="Gharbi K."/>
            <person name="Hall N."/>
            <person name="Watson M."/>
            <person name="Adriaenssens E.M."/>
            <person name="Foster-Nyarko E."/>
            <person name="Jarju S."/>
            <person name="Secka A."/>
            <person name="Antonio M."/>
            <person name="Oren A."/>
            <person name="Chaudhuri R.R."/>
            <person name="La Ragione R."/>
            <person name="Hildebrand F."/>
            <person name="Pallen M.J."/>
        </authorList>
    </citation>
    <scope>NUCLEOTIDE SEQUENCE</scope>
    <source>
        <strain evidence="2">CHK195-9823</strain>
    </source>
</reference>
<dbReference type="PROSITE" id="PS50943">
    <property type="entry name" value="HTH_CROC1"/>
    <property type="match status" value="1"/>
</dbReference>